<dbReference type="Gene3D" id="3.30.160.20">
    <property type="match status" value="1"/>
</dbReference>
<evidence type="ECO:0000256" key="3">
    <source>
        <dbReference type="ARBA" id="ARBA00010835"/>
    </source>
</evidence>
<dbReference type="InterPro" id="IPR000352">
    <property type="entry name" value="Pep_chain_release_fac_I"/>
</dbReference>
<evidence type="ECO:0000256" key="8">
    <source>
        <dbReference type="NCBIfam" id="TIGR00019"/>
    </source>
</evidence>
<evidence type="ECO:0000256" key="2">
    <source>
        <dbReference type="ARBA" id="ARBA00004496"/>
    </source>
</evidence>
<dbReference type="SUPFAM" id="SSF75620">
    <property type="entry name" value="Release factor"/>
    <property type="match status" value="1"/>
</dbReference>
<dbReference type="Gene3D" id="3.30.70.1660">
    <property type="match status" value="1"/>
</dbReference>
<dbReference type="NCBIfam" id="TIGR00019">
    <property type="entry name" value="prfA"/>
    <property type="match status" value="1"/>
</dbReference>
<dbReference type="PANTHER" id="PTHR43804">
    <property type="entry name" value="LD18447P"/>
    <property type="match status" value="1"/>
</dbReference>
<dbReference type="InterPro" id="IPR005139">
    <property type="entry name" value="PCRF"/>
</dbReference>
<dbReference type="FunFam" id="3.30.160.20:FF:000004">
    <property type="entry name" value="Peptide chain release factor 1"/>
    <property type="match status" value="1"/>
</dbReference>
<keyword evidence="4 7" id="KW-0488">Methylation</keyword>
<dbReference type="Proteomes" id="UP000243105">
    <property type="component" value="Unassembled WGS sequence"/>
</dbReference>
<gene>
    <name evidence="7" type="primary">prfA</name>
    <name evidence="10" type="ORF">JGI25_01341</name>
</gene>
<dbReference type="FunFam" id="3.30.70.1660:FF:000004">
    <property type="entry name" value="Peptide chain release factor 1"/>
    <property type="match status" value="1"/>
</dbReference>
<dbReference type="GO" id="GO:0016149">
    <property type="term" value="F:translation release factor activity, codon specific"/>
    <property type="evidence" value="ECO:0007669"/>
    <property type="project" value="UniProtKB-UniRule"/>
</dbReference>
<organism evidence="10 11">
    <name type="scientific">Kryptobacter tengchongensis</name>
    <dbReference type="NCBI Taxonomy" id="1643429"/>
    <lineage>
        <taxon>Bacteria</taxon>
        <taxon>Pseudomonadati</taxon>
        <taxon>Candidatus Kryptoniota</taxon>
        <taxon>Candidatus Kryptobacter</taxon>
    </lineage>
</organism>
<keyword evidence="6 7" id="KW-0648">Protein biosynthesis</keyword>
<comment type="function">
    <text evidence="1 7">Peptide chain release factor 1 directs the termination of translation in response to the peptide chain termination codons UAG and UAA.</text>
</comment>
<dbReference type="SMART" id="SM00937">
    <property type="entry name" value="PCRF"/>
    <property type="match status" value="1"/>
</dbReference>
<evidence type="ECO:0000256" key="6">
    <source>
        <dbReference type="ARBA" id="ARBA00022917"/>
    </source>
</evidence>
<evidence type="ECO:0000256" key="1">
    <source>
        <dbReference type="ARBA" id="ARBA00002986"/>
    </source>
</evidence>
<feature type="modified residue" description="N5-methylglutamine" evidence="7">
    <location>
        <position position="248"/>
    </location>
</feature>
<evidence type="ECO:0000313" key="11">
    <source>
        <dbReference type="Proteomes" id="UP000243105"/>
    </source>
</evidence>
<dbReference type="EMBL" id="CZVV01000107">
    <property type="protein sequence ID" value="CUT04025.1"/>
    <property type="molecule type" value="Genomic_DNA"/>
</dbReference>
<dbReference type="Gene3D" id="6.10.140.1950">
    <property type="match status" value="1"/>
</dbReference>
<keyword evidence="5 7" id="KW-0963">Cytoplasm</keyword>
<comment type="subcellular location">
    <subcellularLocation>
        <location evidence="2 7">Cytoplasm</location>
    </subcellularLocation>
</comment>
<dbReference type="PROSITE" id="PS00745">
    <property type="entry name" value="RF_PROK_I"/>
    <property type="match status" value="1"/>
</dbReference>
<dbReference type="InterPro" id="IPR004373">
    <property type="entry name" value="RF-1"/>
</dbReference>
<comment type="similarity">
    <text evidence="3 7">Belongs to the prokaryotic/mitochondrial release factor family.</text>
</comment>
<feature type="domain" description="Prokaryotic-type class I peptide chain release factors" evidence="9">
    <location>
        <begin position="241"/>
        <end position="257"/>
    </location>
</feature>
<dbReference type="Pfam" id="PF03462">
    <property type="entry name" value="PCRF"/>
    <property type="match status" value="1"/>
</dbReference>
<dbReference type="InterPro" id="IPR045853">
    <property type="entry name" value="Pep_chain_release_fac_I_sf"/>
</dbReference>
<name>A0A916PIF3_KRYT1</name>
<dbReference type="HAMAP" id="MF_00093">
    <property type="entry name" value="Rel_fac_1"/>
    <property type="match status" value="1"/>
</dbReference>
<accession>A0A916PIF3</accession>
<dbReference type="PANTHER" id="PTHR43804:SF7">
    <property type="entry name" value="LD18447P"/>
    <property type="match status" value="1"/>
</dbReference>
<dbReference type="NCBIfam" id="NF001859">
    <property type="entry name" value="PRK00591.1"/>
    <property type="match status" value="1"/>
</dbReference>
<evidence type="ECO:0000259" key="9">
    <source>
        <dbReference type="PROSITE" id="PS00745"/>
    </source>
</evidence>
<dbReference type="InterPro" id="IPR050057">
    <property type="entry name" value="Prokaryotic/Mito_RF"/>
</dbReference>
<dbReference type="AlphaFoldDB" id="A0A916PIF3"/>
<sequence>MMYIYLHQNKFHLKAVFEKLEKLKKRYEELTQILTQPDVISNLERYKALSKEHHELSEIVELYNKYLETEKILNETKELYKTTNDPEFKELAQEEINLLQSKLKKLEDQLKEALIPKDPNDTKNAIVEIRAGTGGEEAALFAADLFRMYSKYAEKKGWKVEVMDFNETGLGGFKEIIFYVTGDNVYGTLKYESDVHRVQRVPITESSGRIHTSAASVVVLPEIEDVEIEINPDDLKIEFYRAGGHGGQNVNKVETAVRITHIPTGIVVQCQDERSQFKNREKAMKILRSKLYDKILAEKESELTAHRRSLVKTGDRSEKIRTYNFPQNRVTDHRINLTLYNLQEILDGELDQLIESLKLADRKEQLEQS</sequence>
<evidence type="ECO:0000256" key="4">
    <source>
        <dbReference type="ARBA" id="ARBA00022481"/>
    </source>
</evidence>
<proteinExistence type="inferred from homology"/>
<dbReference type="Pfam" id="PF00472">
    <property type="entry name" value="RF-1"/>
    <property type="match status" value="1"/>
</dbReference>
<comment type="caution">
    <text evidence="10">The sequence shown here is derived from an EMBL/GenBank/DDBJ whole genome shotgun (WGS) entry which is preliminary data.</text>
</comment>
<protein>
    <recommendedName>
        <fullName evidence="7 8">Peptide chain release factor 1</fullName>
        <shortName evidence="7">RF-1</shortName>
    </recommendedName>
</protein>
<evidence type="ECO:0000313" key="10">
    <source>
        <dbReference type="EMBL" id="CUT04025.1"/>
    </source>
</evidence>
<evidence type="ECO:0000256" key="5">
    <source>
        <dbReference type="ARBA" id="ARBA00022490"/>
    </source>
</evidence>
<comment type="PTM">
    <text evidence="7">Methylated by PrmC. Methylation increases the termination efficiency of RF1.</text>
</comment>
<evidence type="ECO:0000256" key="7">
    <source>
        <dbReference type="HAMAP-Rule" id="MF_00093"/>
    </source>
</evidence>
<dbReference type="GO" id="GO:0005829">
    <property type="term" value="C:cytosol"/>
    <property type="evidence" value="ECO:0007669"/>
    <property type="project" value="UniProtKB-ARBA"/>
</dbReference>
<reference evidence="10 11" key="1">
    <citation type="submission" date="2015-11" db="EMBL/GenBank/DDBJ databases">
        <authorList>
            <person name="Varghese N."/>
        </authorList>
    </citation>
    <scope>NUCLEOTIDE SEQUENCE [LARGE SCALE GENOMIC DNA]</scope>
    <source>
        <strain evidence="10 11">JGI-25</strain>
    </source>
</reference>
<dbReference type="FunFam" id="3.30.70.1660:FF:000002">
    <property type="entry name" value="Peptide chain release factor 1"/>
    <property type="match status" value="1"/>
</dbReference>